<reference evidence="11" key="1">
    <citation type="journal article" date="2011" name="Nat. Biotechnol.">
        <title>Genome sequencing and comparison of two nonhuman primate animal models, the cynomolgus and Chinese rhesus macaques.</title>
        <authorList>
            <person name="Yan G."/>
            <person name="Zhang G."/>
            <person name="Fang X."/>
            <person name="Zhang Y."/>
            <person name="Li C."/>
            <person name="Ling F."/>
            <person name="Cooper D.N."/>
            <person name="Li Q."/>
            <person name="Li Y."/>
            <person name="van Gool A.J."/>
            <person name="Du H."/>
            <person name="Chen J."/>
            <person name="Chen R."/>
            <person name="Zhang P."/>
            <person name="Huang Z."/>
            <person name="Thompson J.R."/>
            <person name="Meng Y."/>
            <person name="Bai Y."/>
            <person name="Wang J."/>
            <person name="Zhuo M."/>
            <person name="Wang T."/>
            <person name="Huang Y."/>
            <person name="Wei L."/>
            <person name="Li J."/>
            <person name="Wang Z."/>
            <person name="Hu H."/>
            <person name="Yang P."/>
            <person name="Le L."/>
            <person name="Stenson P.D."/>
            <person name="Li B."/>
            <person name="Liu X."/>
            <person name="Ball E.V."/>
            <person name="An N."/>
            <person name="Huang Q."/>
            <person name="Zhang Y."/>
            <person name="Fan W."/>
            <person name="Zhang X."/>
            <person name="Li Y."/>
            <person name="Wang W."/>
            <person name="Katze M.G."/>
            <person name="Su B."/>
            <person name="Nielsen R."/>
            <person name="Yang H."/>
            <person name="Wang J."/>
            <person name="Wang X."/>
            <person name="Wang J."/>
        </authorList>
    </citation>
    <scope>NUCLEOTIDE SEQUENCE [LARGE SCALE GENOMIC DNA]</scope>
    <source>
        <strain evidence="11">CE-4</strain>
    </source>
</reference>
<evidence type="ECO:0000256" key="6">
    <source>
        <dbReference type="ARBA" id="ARBA00023054"/>
    </source>
</evidence>
<feature type="coiled-coil region" evidence="8">
    <location>
        <begin position="654"/>
        <end position="727"/>
    </location>
</feature>
<keyword evidence="4" id="KW-0493">Microtubule</keyword>
<keyword evidence="7" id="KW-0206">Cytoskeleton</keyword>
<evidence type="ECO:0000256" key="8">
    <source>
        <dbReference type="SAM" id="Coils"/>
    </source>
</evidence>
<dbReference type="PROSITE" id="PS50222">
    <property type="entry name" value="EF_HAND_2"/>
    <property type="match status" value="1"/>
</dbReference>
<accession>G7PA86</accession>
<dbReference type="InterPro" id="IPR011992">
    <property type="entry name" value="EF-hand-dom_pair"/>
</dbReference>
<evidence type="ECO:0000256" key="4">
    <source>
        <dbReference type="ARBA" id="ARBA00022701"/>
    </source>
</evidence>
<dbReference type="GO" id="GO:0097431">
    <property type="term" value="C:mitotic spindle pole"/>
    <property type="evidence" value="ECO:0007669"/>
    <property type="project" value="TreeGrafter"/>
</dbReference>
<name>G7PA86_MACFA</name>
<keyword evidence="2" id="KW-0963">Cytoplasm</keyword>
<feature type="coiled-coil region" evidence="8">
    <location>
        <begin position="968"/>
        <end position="1031"/>
    </location>
</feature>
<dbReference type="SUPFAM" id="SSF47473">
    <property type="entry name" value="EF-hand"/>
    <property type="match status" value="1"/>
</dbReference>
<dbReference type="FunFam" id="1.10.238.10:FF:000094">
    <property type="entry name" value="ninein isoform X7"/>
    <property type="match status" value="1"/>
</dbReference>
<dbReference type="GO" id="GO:0051642">
    <property type="term" value="P:centrosome localization"/>
    <property type="evidence" value="ECO:0007669"/>
    <property type="project" value="TreeGrafter"/>
</dbReference>
<feature type="domain" description="EF-hand" evidence="10">
    <location>
        <begin position="68"/>
        <end position="103"/>
    </location>
</feature>
<feature type="coiled-coil region" evidence="8">
    <location>
        <begin position="1191"/>
        <end position="1225"/>
    </location>
</feature>
<dbReference type="GO" id="GO:0005814">
    <property type="term" value="C:centriole"/>
    <property type="evidence" value="ECO:0007669"/>
    <property type="project" value="TreeGrafter"/>
</dbReference>
<keyword evidence="5" id="KW-0677">Repeat</keyword>
<dbReference type="GO" id="GO:0090222">
    <property type="term" value="P:centrosome-templated microtubule nucleation"/>
    <property type="evidence" value="ECO:0007669"/>
    <property type="project" value="TreeGrafter"/>
</dbReference>
<feature type="coiled-coil region" evidence="8">
    <location>
        <begin position="773"/>
        <end position="815"/>
    </location>
</feature>
<keyword evidence="3" id="KW-0597">Phosphoprotein</keyword>
<dbReference type="Proteomes" id="UP000009130">
    <property type="component" value="Chromosome 7"/>
</dbReference>
<dbReference type="PANTHER" id="PTHR18905">
    <property type="entry name" value="NINEIN"/>
    <property type="match status" value="1"/>
</dbReference>
<keyword evidence="6 8" id="KW-0175">Coiled coil</keyword>
<dbReference type="GO" id="GO:0000242">
    <property type="term" value="C:pericentriolar material"/>
    <property type="evidence" value="ECO:0007669"/>
    <property type="project" value="TreeGrafter"/>
</dbReference>
<proteinExistence type="predicted"/>
<dbReference type="EMBL" id="CM001282">
    <property type="protein sequence ID" value="EHH63611.1"/>
    <property type="molecule type" value="Genomic_DNA"/>
</dbReference>
<evidence type="ECO:0000256" key="5">
    <source>
        <dbReference type="ARBA" id="ARBA00022737"/>
    </source>
</evidence>
<feature type="region of interest" description="Disordered" evidence="9">
    <location>
        <begin position="1817"/>
        <end position="1838"/>
    </location>
</feature>
<sequence>MCRPHSLVIETLKRKLRGETRGVSLGCLGSRELLGARKVEILEEGSILQSGEKVSAVGYGMDEVEQDQHEARLKELFDSFDTTGTGSLGQEELTDLCHMLSLEEVAPVLQQTLLQDNLLGRVHFDQFKEALILILSRTLSNEEHFQEPDCSLEAQPKYVRGGKRYGRRSLPEFQESVEEFAEVTVIEPLDEEARPSHIPASDCSEHWKTQRSEEYEAEGQLRFWNPDDLNASQSGSSPPQDWIEEKLQEVCEDLGITRDGHLNRKKLVSICEQYGLQSVDGESFDESGRRTTTPSAMTSTIGFRVFSCLDDGMGHASVERILDTWQEEGIENSQEILKALDFSLDGNINLTELTLALENELLVTKNSIHQAALASFKAEIRHLLERVDQVVREKEKLRSDLDKAEKLKSLMASEVDDHHAAIERRNEYNLRKLDEEYKERIAALKNELRKEREQILQQAGKQRLELEQEIEKAKTEENYIRDRLALSLKENSRLENELLENAEKLGEYENLTNKLQRNLENVLAEKFGDLDPSSAEFFLQEERLTQMRNEYEQQCRFTSVAVQAENNSLVKLDVPPQMPHCVVERTCCRINASHVFSGLGSEECNPLNMSIEAELVIEQMKEQHHRDICCLRLELEDKVHHYEKQLDETIVSCKKAQENMKQRHENEMHTLEKQISDLKNEIAELQGQAAVLKEAHHEATCRHEEEKKQLQAKLEEEKTHLQEKLRLEHEMELKARLAQAQASFEQEREGLQSRAWTEEKVRGLTQELERFHQEQLTSLVEKHTLEKEELRKELLEKHQKELQEGREKMETECNRRTSQIEAQFQSDCQKVTERCESALQSLEGRYRQELKDLREQQREEKSQWEFEKDELTQECAEAQELLKETLKREKATSLVLTQEREMLEKTYEEHLNSMVVEREQLLQDLEDLRNVSETQQSLLSDQILELKSSHERELREREEALCQAGASEQLASQRLERLEMEHDQERQEMMSKLLAMENIHKTTCEKADRERAEMSAEISRLKSKIKEMQQAASPLSTLQSGSQVIGEEEVEGDGALSLLQQGEQLLEENGDVLLSLQRAHEQAVKENVKMATEISRLQQRLQKLEPGLVMSCLDEPATEFFGDTAEQAEPFLQQNRTKQVEGVTRRHVLSDLEDDEVRDLGSTGTSSVQRKEVKIEESEASVEGFSELENSEETRTESWELKNQISQLQEQLMMLCADCDRASEKKQDLLFDVSVLKKKLKMLERIPEASPKYKLLYEDVSQENDCLQEELRMMETRYDEALENNKELTAEVFRLQDELKKMEEVTETFLSLEKSYDEVKIENEELNVLVLRLQGKIEKLQESMVQRCDCCLWEASLENLEVEPDANILQLNQTLEECVPRVRSVHHVIEECKQENQYLEQGNTQLLEKVKAHEIAWLHGTIQTHQERPRVQNQVILEENTTLLGFQDKHFQRQATIAELELEKTKLQELTRKLKERVTILVKQKDVLSQGEKEEELKAMMHDLQITCSEMQQKVELLRYESEKLQQENSILRNEITTLNEEDSISNLKLGKLNGSQEEMWQKTETVKQENAAVQKIVENLKKQISELEIKNQQLDLENTELSQKNSQNQEKLQELNQRLTEMLCQKEKEPGNSALEEQEQEKFNLKEELERCKVQSSTLVSSLEAELSEIKIQTHIVEQENLLLKDELEKMKQLHRCPDLSDFQQKVSSVLSYNEKLLKEKEALSEELNSCIDKLAKSSLLEHRIETMKQEQKSWEHESASLKSQLVASQEKVQNLEDTLQNVNLQMSQMKSDLRVTQQEKAALKQELMSLHKQLQNAGGKSWAPETATHPSGLHNQQKRLSWDKLDHLMNEEQQLLWQENERLQTVVQNTKAELTHSREKVRQLESNLPKHQKHLNPSGTMKPTEQEKLSLKRECDQFQKERSPTNRKVSQMNSLEQELETIHLENEGLKKKQVKLDEQLMEMQHLRFTATPSPSPHAWDLQLLQQQACPMVPREQFLQLQHQLLQAERINQHLQEELENRTSETNTPQGNQEQLVTVMEERMIEVEQKLKLVKRLLQEKVNQLKEQLCKNTKADAMVKDLYVENAQLLKALEMTEQRQKTAEKKNYLLEEKIASLSNIVRNLTPAPLTSTPPLRS</sequence>
<comment type="subcellular location">
    <subcellularLocation>
        <location evidence="1">Cytoplasm</location>
        <location evidence="1">Cytoskeleton</location>
        <location evidence="1">Microtubule organizing center</location>
        <location evidence="1">Centrosome</location>
    </subcellularLocation>
</comment>
<organism>
    <name type="scientific">Macaca fascicularis</name>
    <name type="common">Crab-eating macaque</name>
    <name type="synonym">Cynomolgus monkey</name>
    <dbReference type="NCBI Taxonomy" id="9541"/>
    <lineage>
        <taxon>Eukaryota</taxon>
        <taxon>Metazoa</taxon>
        <taxon>Chordata</taxon>
        <taxon>Craniata</taxon>
        <taxon>Vertebrata</taxon>
        <taxon>Euteleostomi</taxon>
        <taxon>Mammalia</taxon>
        <taxon>Eutheria</taxon>
        <taxon>Euarchontoglires</taxon>
        <taxon>Primates</taxon>
        <taxon>Haplorrhini</taxon>
        <taxon>Catarrhini</taxon>
        <taxon>Cercopithecidae</taxon>
        <taxon>Cercopithecinae</taxon>
        <taxon>Macaca</taxon>
    </lineage>
</organism>
<dbReference type="PANTHER" id="PTHR18905:SF11">
    <property type="entry name" value="NINEIN"/>
    <property type="match status" value="1"/>
</dbReference>
<dbReference type="InterPro" id="IPR002048">
    <property type="entry name" value="EF_hand_dom"/>
</dbReference>
<evidence type="ECO:0000256" key="2">
    <source>
        <dbReference type="ARBA" id="ARBA00022490"/>
    </source>
</evidence>
<dbReference type="GO" id="GO:0005509">
    <property type="term" value="F:calcium ion binding"/>
    <property type="evidence" value="ECO:0007669"/>
    <property type="project" value="InterPro"/>
</dbReference>
<dbReference type="eggNOG" id="ENOG502QZCC">
    <property type="taxonomic scope" value="Eukaryota"/>
</dbReference>
<feature type="coiled-coil region" evidence="8">
    <location>
        <begin position="1862"/>
        <end position="1889"/>
    </location>
</feature>
<dbReference type="Gene3D" id="1.10.238.10">
    <property type="entry name" value="EF-hand"/>
    <property type="match status" value="1"/>
</dbReference>
<gene>
    <name evidence="11" type="ORF">EGM_16615</name>
</gene>
<feature type="coiled-coil region" evidence="8">
    <location>
        <begin position="839"/>
        <end position="938"/>
    </location>
</feature>
<dbReference type="GO" id="GO:0034454">
    <property type="term" value="P:microtubule anchoring at centrosome"/>
    <property type="evidence" value="ECO:0007669"/>
    <property type="project" value="TreeGrafter"/>
</dbReference>
<evidence type="ECO:0000313" key="11">
    <source>
        <dbReference type="EMBL" id="EHH63611.1"/>
    </source>
</evidence>
<evidence type="ECO:0000256" key="9">
    <source>
        <dbReference type="SAM" id="MobiDB-lite"/>
    </source>
</evidence>
<dbReference type="GO" id="GO:0097539">
    <property type="term" value="C:ciliary transition fiber"/>
    <property type="evidence" value="ECO:0007669"/>
    <property type="project" value="TreeGrafter"/>
</dbReference>
<evidence type="ECO:0000256" key="1">
    <source>
        <dbReference type="ARBA" id="ARBA00004300"/>
    </source>
</evidence>
<feature type="coiled-coil region" evidence="8">
    <location>
        <begin position="1999"/>
        <end position="2114"/>
    </location>
</feature>
<feature type="coiled-coil region" evidence="8">
    <location>
        <begin position="373"/>
        <end position="525"/>
    </location>
</feature>
<feature type="coiled-coil region" evidence="8">
    <location>
        <begin position="1257"/>
        <end position="1343"/>
    </location>
</feature>
<feature type="coiled-coil region" evidence="8">
    <location>
        <begin position="1453"/>
        <end position="1656"/>
    </location>
</feature>
<dbReference type="GO" id="GO:0005874">
    <property type="term" value="C:microtubule"/>
    <property type="evidence" value="ECO:0007669"/>
    <property type="project" value="UniProtKB-KW"/>
</dbReference>
<evidence type="ECO:0000256" key="7">
    <source>
        <dbReference type="ARBA" id="ARBA00023212"/>
    </source>
</evidence>
<protein>
    <recommendedName>
        <fullName evidence="10">EF-hand domain-containing protein</fullName>
    </recommendedName>
</protein>
<evidence type="ECO:0000256" key="3">
    <source>
        <dbReference type="ARBA" id="ARBA00022553"/>
    </source>
</evidence>
<evidence type="ECO:0000259" key="10">
    <source>
        <dbReference type="PROSITE" id="PS50222"/>
    </source>
</evidence>